<gene>
    <name evidence="1" type="ORF">EPUL_004624</name>
</gene>
<proteinExistence type="predicted"/>
<dbReference type="Proteomes" id="UP000237438">
    <property type="component" value="Unassembled WGS sequence"/>
</dbReference>
<sequence length="112" mass="12884">MACTTRVFSYIRKSSNIKPFQVAADLFRDSVQIMISPWDEAVTGLTTLLNCTDTPYFICGDFNLRHPLWDLKIDHLQATCQALGSLPDVYKIFKWHNSAQKYQSLLLHDDDD</sequence>
<feature type="non-terminal residue" evidence="1">
    <location>
        <position position="112"/>
    </location>
</feature>
<reference evidence="1 2" key="1">
    <citation type="submission" date="2017-10" db="EMBL/GenBank/DDBJ databases">
        <title>Development of genomic resources for the powdery mildew, Erysiphe pulchra.</title>
        <authorList>
            <person name="Wadl P.A."/>
            <person name="Mack B.M."/>
            <person name="Moore G."/>
            <person name="Beltz S.B."/>
        </authorList>
    </citation>
    <scope>NUCLEOTIDE SEQUENCE [LARGE SCALE GENOMIC DNA]</scope>
    <source>
        <strain evidence="1">Cflorida</strain>
    </source>
</reference>
<evidence type="ECO:0000313" key="2">
    <source>
        <dbReference type="Proteomes" id="UP000237438"/>
    </source>
</evidence>
<evidence type="ECO:0008006" key="3">
    <source>
        <dbReference type="Google" id="ProtNLM"/>
    </source>
</evidence>
<keyword evidence="2" id="KW-1185">Reference proteome</keyword>
<evidence type="ECO:0000313" key="1">
    <source>
        <dbReference type="EMBL" id="POS82213.1"/>
    </source>
</evidence>
<accession>A0A2S4PJL7</accession>
<name>A0A2S4PJL7_9PEZI</name>
<comment type="caution">
    <text evidence="1">The sequence shown here is derived from an EMBL/GenBank/DDBJ whole genome shotgun (WGS) entry which is preliminary data.</text>
</comment>
<dbReference type="AlphaFoldDB" id="A0A2S4PJL7"/>
<dbReference type="EMBL" id="PEDP01003646">
    <property type="protein sequence ID" value="POS82213.1"/>
    <property type="molecule type" value="Genomic_DNA"/>
</dbReference>
<protein>
    <recommendedName>
        <fullName evidence="3">Endonuclease/exonuclease/phosphatase domain-containing protein</fullName>
    </recommendedName>
</protein>
<dbReference type="SUPFAM" id="SSF56219">
    <property type="entry name" value="DNase I-like"/>
    <property type="match status" value="1"/>
</dbReference>
<dbReference type="InterPro" id="IPR036691">
    <property type="entry name" value="Endo/exonu/phosph_ase_sf"/>
</dbReference>
<organism evidence="1 2">
    <name type="scientific">Erysiphe pulchra</name>
    <dbReference type="NCBI Taxonomy" id="225359"/>
    <lineage>
        <taxon>Eukaryota</taxon>
        <taxon>Fungi</taxon>
        <taxon>Dikarya</taxon>
        <taxon>Ascomycota</taxon>
        <taxon>Pezizomycotina</taxon>
        <taxon>Leotiomycetes</taxon>
        <taxon>Erysiphales</taxon>
        <taxon>Erysiphaceae</taxon>
        <taxon>Erysiphe</taxon>
    </lineage>
</organism>
<dbReference type="OrthoDB" id="3557769at2759"/>